<proteinExistence type="predicted"/>
<accession>A0ABX1VE84</accession>
<evidence type="ECO:0000313" key="3">
    <source>
        <dbReference type="Proteomes" id="UP000609651"/>
    </source>
</evidence>
<evidence type="ECO:0000256" key="1">
    <source>
        <dbReference type="SAM" id="MobiDB-lite"/>
    </source>
</evidence>
<protein>
    <submittedName>
        <fullName evidence="2">Uncharacterized protein</fullName>
    </submittedName>
</protein>
<keyword evidence="3" id="KW-1185">Reference proteome</keyword>
<dbReference type="EMBL" id="WTPX01000077">
    <property type="protein sequence ID" value="NNJ26413.1"/>
    <property type="molecule type" value="Genomic_DNA"/>
</dbReference>
<sequence>MLAMVAAAQPPEPVELLPPIDPREQDRNAIEGGRISRKARTIVGPEGPRQRHLVHLAGMAFPGSIGATIVRLPDGRRLRLVEWIGPGNHKPHVRAVALIPPDDGPRWTIANEHPHCRTVTICPHLPPGLLAGSTVPDPDTPAGNAALADLLADSLAALPAQGGDR</sequence>
<reference evidence="2 3" key="1">
    <citation type="journal article" date="2020" name="Syst. Appl. Microbiol.">
        <title>Alienimonas chondri sp. nov., a novel planctomycete isolated from the biofilm of the red alga Chondrus crispus.</title>
        <authorList>
            <person name="Vitorino I."/>
            <person name="Albuquerque L."/>
            <person name="Wiegand S."/>
            <person name="Kallscheuer N."/>
            <person name="da Costa M.S."/>
            <person name="Lobo-da-Cunha A."/>
            <person name="Jogler C."/>
            <person name="Lage O.M."/>
        </authorList>
    </citation>
    <scope>NUCLEOTIDE SEQUENCE [LARGE SCALE GENOMIC DNA]</scope>
    <source>
        <strain evidence="2 3">LzC2</strain>
    </source>
</reference>
<organism evidence="2 3">
    <name type="scientific">Alienimonas chondri</name>
    <dbReference type="NCBI Taxonomy" id="2681879"/>
    <lineage>
        <taxon>Bacteria</taxon>
        <taxon>Pseudomonadati</taxon>
        <taxon>Planctomycetota</taxon>
        <taxon>Planctomycetia</taxon>
        <taxon>Planctomycetales</taxon>
        <taxon>Planctomycetaceae</taxon>
        <taxon>Alienimonas</taxon>
    </lineage>
</organism>
<comment type="caution">
    <text evidence="2">The sequence shown here is derived from an EMBL/GenBank/DDBJ whole genome shotgun (WGS) entry which is preliminary data.</text>
</comment>
<gene>
    <name evidence="2" type="ORF">LzC2_24970</name>
</gene>
<feature type="region of interest" description="Disordered" evidence="1">
    <location>
        <begin position="1"/>
        <end position="47"/>
    </location>
</feature>
<dbReference type="Proteomes" id="UP000609651">
    <property type="component" value="Unassembled WGS sequence"/>
</dbReference>
<evidence type="ECO:0000313" key="2">
    <source>
        <dbReference type="EMBL" id="NNJ26413.1"/>
    </source>
</evidence>
<name>A0ABX1VE84_9PLAN</name>